<keyword evidence="2" id="KW-1185">Reference proteome</keyword>
<dbReference type="AlphaFoldDB" id="A0A318JSZ2"/>
<dbReference type="EMBL" id="QJKF01000020">
    <property type="protein sequence ID" value="PXX56308.1"/>
    <property type="molecule type" value="Genomic_DNA"/>
</dbReference>
<protein>
    <submittedName>
        <fullName evidence="1">Uncharacterized protein</fullName>
    </submittedName>
</protein>
<accession>A0A318JSZ2</accession>
<evidence type="ECO:0000313" key="2">
    <source>
        <dbReference type="Proteomes" id="UP000247569"/>
    </source>
</evidence>
<reference evidence="1 2" key="1">
    <citation type="submission" date="2018-05" db="EMBL/GenBank/DDBJ databases">
        <title>Genomic Encyclopedia of Type Strains, Phase IV (KMG-IV): sequencing the most valuable type-strain genomes for metagenomic binning, comparative biology and taxonomic classification.</title>
        <authorList>
            <person name="Goeker M."/>
        </authorList>
    </citation>
    <scope>NUCLEOTIDE SEQUENCE [LARGE SCALE GENOMIC DNA]</scope>
    <source>
        <strain evidence="1 2">DSM 44704</strain>
    </source>
</reference>
<dbReference type="Proteomes" id="UP000247569">
    <property type="component" value="Unassembled WGS sequence"/>
</dbReference>
<name>A0A318JSZ2_9NOCA</name>
<gene>
    <name evidence="1" type="ORF">DFR70_12049</name>
</gene>
<evidence type="ECO:0000313" key="1">
    <source>
        <dbReference type="EMBL" id="PXX56308.1"/>
    </source>
</evidence>
<organism evidence="1 2">
    <name type="scientific">Nocardia tenerifensis</name>
    <dbReference type="NCBI Taxonomy" id="228006"/>
    <lineage>
        <taxon>Bacteria</taxon>
        <taxon>Bacillati</taxon>
        <taxon>Actinomycetota</taxon>
        <taxon>Actinomycetes</taxon>
        <taxon>Mycobacteriales</taxon>
        <taxon>Nocardiaceae</taxon>
        <taxon>Nocardia</taxon>
    </lineage>
</organism>
<sequence>MAMRGTASELVLYFYQRVPLDGLETTGDTQPMEQLADWDPNA</sequence>
<comment type="caution">
    <text evidence="1">The sequence shown here is derived from an EMBL/GenBank/DDBJ whole genome shotgun (WGS) entry which is preliminary data.</text>
</comment>
<proteinExistence type="predicted"/>